<accession>A0A7Y9J5Z5</accession>
<protein>
    <recommendedName>
        <fullName evidence="3">Ava_C0101 and related proteins</fullName>
    </recommendedName>
</protein>
<sequence>MTELFPELRYADWRPTRETVHRFLQIVGKVRLAASPRRNHWWNVPLHLTGRGLTTRPMSVDGVRAFAIDLDLLDHRLDLSTADGGRWSFPLAGRSVAAFHADLTAGLAALGLPVVIADPRPFDLPDAARPFAADTEHATYDPEAVTRYWRILGQVNLLLEEFAGRYSGKTSPVHHFWHTFDIALTRFSDRVVEHGADTDPVTREAYSREVVSFGFWFGDPVTPEPAFYSYTAPEPAGITDAPLVPPAARWQEQNGAHLAVLTYADARAAADPRGAVLDFYESAYRAGASRAGWPIDDLSCHRGATDPVLVALPAGETQAEHDRILRAEHDLAVASDWFPTAGGGAAR</sequence>
<gene>
    <name evidence="1" type="ORF">BJ983_002618</name>
</gene>
<dbReference type="EMBL" id="JACCBN010000001">
    <property type="protein sequence ID" value="NYD36516.1"/>
    <property type="molecule type" value="Genomic_DNA"/>
</dbReference>
<dbReference type="Pfam" id="PF19459">
    <property type="entry name" value="DUF5996"/>
    <property type="match status" value="1"/>
</dbReference>
<dbReference type="InterPro" id="IPR046038">
    <property type="entry name" value="DUF5996"/>
</dbReference>
<proteinExistence type="predicted"/>
<dbReference type="RefSeq" id="WP_218890259.1">
    <property type="nucleotide sequence ID" value="NZ_BAABHP010000021.1"/>
</dbReference>
<dbReference type="AlphaFoldDB" id="A0A7Y9J5Z5"/>
<reference evidence="1 2" key="1">
    <citation type="submission" date="2020-07" db="EMBL/GenBank/DDBJ databases">
        <title>Sequencing the genomes of 1000 actinobacteria strains.</title>
        <authorList>
            <person name="Klenk H.-P."/>
        </authorList>
    </citation>
    <scope>NUCLEOTIDE SEQUENCE [LARGE SCALE GENOMIC DNA]</scope>
    <source>
        <strain evidence="1 2">DSM 45772</strain>
    </source>
</reference>
<evidence type="ECO:0000313" key="2">
    <source>
        <dbReference type="Proteomes" id="UP000535890"/>
    </source>
</evidence>
<evidence type="ECO:0008006" key="3">
    <source>
        <dbReference type="Google" id="ProtNLM"/>
    </source>
</evidence>
<organism evidence="1 2">
    <name type="scientific">Actinomycetospora corticicola</name>
    <dbReference type="NCBI Taxonomy" id="663602"/>
    <lineage>
        <taxon>Bacteria</taxon>
        <taxon>Bacillati</taxon>
        <taxon>Actinomycetota</taxon>
        <taxon>Actinomycetes</taxon>
        <taxon>Pseudonocardiales</taxon>
        <taxon>Pseudonocardiaceae</taxon>
        <taxon>Actinomycetospora</taxon>
    </lineage>
</organism>
<comment type="caution">
    <text evidence="1">The sequence shown here is derived from an EMBL/GenBank/DDBJ whole genome shotgun (WGS) entry which is preliminary data.</text>
</comment>
<dbReference type="Proteomes" id="UP000535890">
    <property type="component" value="Unassembled WGS sequence"/>
</dbReference>
<keyword evidence="2" id="KW-1185">Reference proteome</keyword>
<evidence type="ECO:0000313" key="1">
    <source>
        <dbReference type="EMBL" id="NYD36516.1"/>
    </source>
</evidence>
<name>A0A7Y9J5Z5_9PSEU</name>